<sequence length="469" mass="50538">MSASRSPSPTPTTLRPPQDPHPEPESSHAARRRQDDTTQEQEPMAKRIRRLSPDHSSPSSDDSQDDTKPDAPSTSAPPKKKRTRTLTTPHQSAVLHALLAQSRFPTTAMREEVGRSIGLSARKVQNQRQKSRRPRSQSDTPGGHLPQYGPFPTGGDLLSQQHGMHAYDDHAHMPYGAHAPPPELSPPLLGPGMPGAPPHQPQQGFRRLAPPPLTLLPQGQYTRQPLHTIARPLLRAPSPPPYRSPRMYPHPGARPATAQSASWRGPVPDPSRTLPPLGASRPPSAPYASFRGPFPPVQHATAHAHAQALLHARRSLSPDAVFAHAPPEPSPGSATRVHIPPPFTLEPAPQWDEAAYSAVPRPSSSAWSRPSSRRPSTRGRSTSPVSSRRDSYGLEQPLPPLFLADPHARPMSSPLALSPPARGGRYDPVRAAVLAFPPPPPPTASPTHSDAPSPTVGPSSSRPSPPPRR</sequence>
<feature type="compositionally biased region" description="Basic and acidic residues" evidence="3">
    <location>
        <begin position="18"/>
        <end position="36"/>
    </location>
</feature>
<feature type="compositionally biased region" description="Low complexity" evidence="3">
    <location>
        <begin position="412"/>
        <end position="421"/>
    </location>
</feature>
<protein>
    <recommendedName>
        <fullName evidence="4">Homeobox domain-containing protein</fullName>
    </recommendedName>
</protein>
<evidence type="ECO:0000313" key="5">
    <source>
        <dbReference type="EMBL" id="KJA15846.1"/>
    </source>
</evidence>
<dbReference type="AlphaFoldDB" id="A0A0D2NGP3"/>
<feature type="region of interest" description="Disordered" evidence="3">
    <location>
        <begin position="1"/>
        <end position="469"/>
    </location>
</feature>
<keyword evidence="6" id="KW-1185">Reference proteome</keyword>
<dbReference type="SMART" id="SM00389">
    <property type="entry name" value="HOX"/>
    <property type="match status" value="1"/>
</dbReference>
<dbReference type="OMA" id="HRDPYLA"/>
<dbReference type="GO" id="GO:0005634">
    <property type="term" value="C:nucleus"/>
    <property type="evidence" value="ECO:0007669"/>
    <property type="project" value="UniProtKB-SubCell"/>
</dbReference>
<dbReference type="EMBL" id="KN817633">
    <property type="protein sequence ID" value="KJA15846.1"/>
    <property type="molecule type" value="Genomic_DNA"/>
</dbReference>
<keyword evidence="1 2" id="KW-0539">Nucleus</keyword>
<reference evidence="6" key="1">
    <citation type="submission" date="2014-04" db="EMBL/GenBank/DDBJ databases">
        <title>Evolutionary Origins and Diversification of the Mycorrhizal Mutualists.</title>
        <authorList>
            <consortium name="DOE Joint Genome Institute"/>
            <consortium name="Mycorrhizal Genomics Consortium"/>
            <person name="Kohler A."/>
            <person name="Kuo A."/>
            <person name="Nagy L.G."/>
            <person name="Floudas D."/>
            <person name="Copeland A."/>
            <person name="Barry K.W."/>
            <person name="Cichocki N."/>
            <person name="Veneault-Fourrey C."/>
            <person name="LaButti K."/>
            <person name="Lindquist E.A."/>
            <person name="Lipzen A."/>
            <person name="Lundell T."/>
            <person name="Morin E."/>
            <person name="Murat C."/>
            <person name="Riley R."/>
            <person name="Ohm R."/>
            <person name="Sun H."/>
            <person name="Tunlid A."/>
            <person name="Henrissat B."/>
            <person name="Grigoriev I.V."/>
            <person name="Hibbett D.S."/>
            <person name="Martin F."/>
        </authorList>
    </citation>
    <scope>NUCLEOTIDE SEQUENCE [LARGE SCALE GENOMIC DNA]</scope>
    <source>
        <strain evidence="6">FD-334 SS-4</strain>
    </source>
</reference>
<proteinExistence type="predicted"/>
<dbReference type="SUPFAM" id="SSF46689">
    <property type="entry name" value="Homeodomain-like"/>
    <property type="match status" value="1"/>
</dbReference>
<evidence type="ECO:0000256" key="2">
    <source>
        <dbReference type="RuleBase" id="RU000682"/>
    </source>
</evidence>
<feature type="DNA-binding region" description="Homeobox" evidence="1">
    <location>
        <begin position="80"/>
        <end position="139"/>
    </location>
</feature>
<dbReference type="CDD" id="cd00086">
    <property type="entry name" value="homeodomain"/>
    <property type="match status" value="1"/>
</dbReference>
<evidence type="ECO:0000256" key="1">
    <source>
        <dbReference type="PROSITE-ProRule" id="PRU00108"/>
    </source>
</evidence>
<dbReference type="Gene3D" id="1.10.10.60">
    <property type="entry name" value="Homeodomain-like"/>
    <property type="match status" value="1"/>
</dbReference>
<evidence type="ECO:0000313" key="6">
    <source>
        <dbReference type="Proteomes" id="UP000054270"/>
    </source>
</evidence>
<feature type="compositionally biased region" description="Low complexity" evidence="3">
    <location>
        <begin position="298"/>
        <end position="310"/>
    </location>
</feature>
<evidence type="ECO:0000256" key="3">
    <source>
        <dbReference type="SAM" id="MobiDB-lite"/>
    </source>
</evidence>
<dbReference type="InterPro" id="IPR052631">
    <property type="entry name" value="Paired_homeobox_Bicoid"/>
</dbReference>
<dbReference type="Proteomes" id="UP000054270">
    <property type="component" value="Unassembled WGS sequence"/>
</dbReference>
<feature type="compositionally biased region" description="Pro residues" evidence="3">
    <location>
        <begin position="179"/>
        <end position="200"/>
    </location>
</feature>
<dbReference type="STRING" id="945553.A0A0D2NGP3"/>
<dbReference type="InterPro" id="IPR001356">
    <property type="entry name" value="HD"/>
</dbReference>
<evidence type="ECO:0000259" key="4">
    <source>
        <dbReference type="PROSITE" id="PS50071"/>
    </source>
</evidence>
<name>A0A0D2NGP3_HYPSF</name>
<feature type="compositionally biased region" description="Low complexity" evidence="3">
    <location>
        <begin position="1"/>
        <end position="16"/>
    </location>
</feature>
<dbReference type="GO" id="GO:1990837">
    <property type="term" value="F:sequence-specific double-stranded DNA binding"/>
    <property type="evidence" value="ECO:0007669"/>
    <property type="project" value="TreeGrafter"/>
</dbReference>
<dbReference type="PANTHER" id="PTHR46255:SF3">
    <property type="entry name" value="HOMEOBOX DOMAIN-CONTAINING PROTEIN"/>
    <property type="match status" value="1"/>
</dbReference>
<dbReference type="GO" id="GO:0000981">
    <property type="term" value="F:DNA-binding transcription factor activity, RNA polymerase II-specific"/>
    <property type="evidence" value="ECO:0007669"/>
    <property type="project" value="TreeGrafter"/>
</dbReference>
<dbReference type="PANTHER" id="PTHR46255">
    <property type="entry name" value="SHORT STATURE HOMEOBOX"/>
    <property type="match status" value="1"/>
</dbReference>
<gene>
    <name evidence="5" type="ORF">HYPSUDRAFT_58573</name>
</gene>
<organism evidence="5 6">
    <name type="scientific">Hypholoma sublateritium (strain FD-334 SS-4)</name>
    <dbReference type="NCBI Taxonomy" id="945553"/>
    <lineage>
        <taxon>Eukaryota</taxon>
        <taxon>Fungi</taxon>
        <taxon>Dikarya</taxon>
        <taxon>Basidiomycota</taxon>
        <taxon>Agaricomycotina</taxon>
        <taxon>Agaricomycetes</taxon>
        <taxon>Agaricomycetidae</taxon>
        <taxon>Agaricales</taxon>
        <taxon>Agaricineae</taxon>
        <taxon>Strophariaceae</taxon>
        <taxon>Hypholoma</taxon>
    </lineage>
</organism>
<feature type="domain" description="Homeobox" evidence="4">
    <location>
        <begin position="78"/>
        <end position="138"/>
    </location>
</feature>
<feature type="compositionally biased region" description="Low complexity" evidence="3">
    <location>
        <begin position="445"/>
        <end position="462"/>
    </location>
</feature>
<dbReference type="InterPro" id="IPR009057">
    <property type="entry name" value="Homeodomain-like_sf"/>
</dbReference>
<comment type="subcellular location">
    <subcellularLocation>
        <location evidence="1 2">Nucleus</location>
    </subcellularLocation>
</comment>
<feature type="compositionally biased region" description="Low complexity" evidence="3">
    <location>
        <begin position="357"/>
        <end position="370"/>
    </location>
</feature>
<keyword evidence="1 2" id="KW-0371">Homeobox</keyword>
<dbReference type="PROSITE" id="PS50071">
    <property type="entry name" value="HOMEOBOX_2"/>
    <property type="match status" value="1"/>
</dbReference>
<dbReference type="OrthoDB" id="6159439at2759"/>
<accession>A0A0D2NGP3</accession>
<dbReference type="Pfam" id="PF00046">
    <property type="entry name" value="Homeodomain"/>
    <property type="match status" value="1"/>
</dbReference>
<keyword evidence="1 2" id="KW-0238">DNA-binding</keyword>